<sequence>MEVNKFQVFVVLALARLTQFRAQQLDCSSCPVEETLEVVDADNVACSFKQETAGQHSFCNYEQSCVQASAGTWVQTSDWIEVTGNGSDYTAFSTLRSPQFHVQNVSCLRFHFAQTLPSKLTVIVNDQCAFPGVDKQQSDFGLDQVELSPGNITVEFRAQNLAEDSTWVRLKDVTLQEGSCPEIVMWGKVFAASVVAILAFLLAKRRDSTVPLSTSVNATYDYIIVGAGSAGCVLANRLTEDGDVTVLLVEAGGDDRGNEQINTPAMAGFMHHTDLDWDLRTRGYCSAGRVLGGSSSTNYMVWTRGHPHDYDHWAEQGCEGWSFKDVLPYFIKSEDGAREMGLELMDSNADGKDGVALVHNTIHKGERYSAARAYLHPVLHRKNLHVAANSFVTKVVFEGKRAMGVEMIRNNRKQVVKARREIAVKQDLPVGENLQNHINFPLQLGLKTPLGGATAGDFRSLWAWLQLRVFGSGPLSQFGVESHMFLSTSEDNKRRQWWDIQTILLAGVWNSDVLASQGYTNEAIADASRREQLKNGFLCLSSVLRPRSKGTVRLKSSDPFDDPLIDHNYLDDPEDLATLVRGINVCLDLINTPSLKAVGAEVADAPTKACVADGQEFASQEYWTCLARRNLLPAYHNVGTCKMGGASDDTAVVDPKLRVRGVSNVRVVDCSVMPTIPAGNTNGPVVMLAEKAADIIRHG</sequence>
<dbReference type="InterPro" id="IPR007867">
    <property type="entry name" value="GMC_OxRtase_C"/>
</dbReference>
<proteinExistence type="inferred from homology"/>
<dbReference type="Gene3D" id="4.10.450.10">
    <property type="entry name" value="Glucose Oxidase, domain 2"/>
    <property type="match status" value="1"/>
</dbReference>
<name>A0ABD0LM10_9CAEN</name>
<feature type="signal peptide" evidence="6">
    <location>
        <begin position="1"/>
        <end position="22"/>
    </location>
</feature>
<dbReference type="Gene3D" id="3.50.50.60">
    <property type="entry name" value="FAD/NAD(P)-binding domain"/>
    <property type="match status" value="3"/>
</dbReference>
<protein>
    <submittedName>
        <fullName evidence="9">Uncharacterized protein</fullName>
    </submittedName>
</protein>
<dbReference type="Gene3D" id="3.30.560.10">
    <property type="entry name" value="Glucose Oxidase, domain 3"/>
    <property type="match status" value="3"/>
</dbReference>
<dbReference type="InterPro" id="IPR027424">
    <property type="entry name" value="Glucose_Oxidase_domain_2"/>
</dbReference>
<evidence type="ECO:0000259" key="8">
    <source>
        <dbReference type="Pfam" id="PF05199"/>
    </source>
</evidence>
<evidence type="ECO:0000259" key="7">
    <source>
        <dbReference type="Pfam" id="PF00732"/>
    </source>
</evidence>
<dbReference type="GO" id="GO:0016491">
    <property type="term" value="F:oxidoreductase activity"/>
    <property type="evidence" value="ECO:0007669"/>
    <property type="project" value="UniProtKB-KW"/>
</dbReference>
<accession>A0ABD0LM10</accession>
<dbReference type="InterPro" id="IPR000172">
    <property type="entry name" value="GMC_OxRdtase_N"/>
</dbReference>
<evidence type="ECO:0000256" key="3">
    <source>
        <dbReference type="ARBA" id="ARBA00022630"/>
    </source>
</evidence>
<comment type="similarity">
    <text evidence="2">Belongs to the GMC oxidoreductase family.</text>
</comment>
<dbReference type="InterPro" id="IPR036188">
    <property type="entry name" value="FAD/NAD-bd_sf"/>
</dbReference>
<dbReference type="Pfam" id="PF00732">
    <property type="entry name" value="GMC_oxred_N"/>
    <property type="match status" value="2"/>
</dbReference>
<dbReference type="SUPFAM" id="SSF54373">
    <property type="entry name" value="FAD-linked reductases, C-terminal domain"/>
    <property type="match status" value="1"/>
</dbReference>
<organism evidence="9 10">
    <name type="scientific">Batillaria attramentaria</name>
    <dbReference type="NCBI Taxonomy" id="370345"/>
    <lineage>
        <taxon>Eukaryota</taxon>
        <taxon>Metazoa</taxon>
        <taxon>Spiralia</taxon>
        <taxon>Lophotrochozoa</taxon>
        <taxon>Mollusca</taxon>
        <taxon>Gastropoda</taxon>
        <taxon>Caenogastropoda</taxon>
        <taxon>Sorbeoconcha</taxon>
        <taxon>Cerithioidea</taxon>
        <taxon>Batillariidae</taxon>
        <taxon>Batillaria</taxon>
    </lineage>
</organism>
<dbReference type="InterPro" id="IPR012132">
    <property type="entry name" value="GMC_OxRdtase"/>
</dbReference>
<dbReference type="AlphaFoldDB" id="A0ABD0LM10"/>
<keyword evidence="6" id="KW-0732">Signal</keyword>
<dbReference type="Proteomes" id="UP001519460">
    <property type="component" value="Unassembled WGS sequence"/>
</dbReference>
<evidence type="ECO:0000256" key="5">
    <source>
        <dbReference type="ARBA" id="ARBA00023002"/>
    </source>
</evidence>
<gene>
    <name evidence="9" type="ORF">BaRGS_00008299</name>
</gene>
<evidence type="ECO:0000256" key="1">
    <source>
        <dbReference type="ARBA" id="ARBA00001974"/>
    </source>
</evidence>
<dbReference type="EMBL" id="JACVVK020000037">
    <property type="protein sequence ID" value="KAK7500392.1"/>
    <property type="molecule type" value="Genomic_DNA"/>
</dbReference>
<evidence type="ECO:0000256" key="6">
    <source>
        <dbReference type="SAM" id="SignalP"/>
    </source>
</evidence>
<keyword evidence="5" id="KW-0560">Oxidoreductase</keyword>
<keyword evidence="4" id="KW-0274">FAD</keyword>
<dbReference type="SUPFAM" id="SSF51905">
    <property type="entry name" value="FAD/NAD(P)-binding domain"/>
    <property type="match status" value="1"/>
</dbReference>
<feature type="domain" description="Glucose-methanol-choline oxidoreductase N-terminal" evidence="7">
    <location>
        <begin position="220"/>
        <end position="334"/>
    </location>
</feature>
<reference evidence="9 10" key="1">
    <citation type="journal article" date="2023" name="Sci. Data">
        <title>Genome assembly of the Korean intertidal mud-creeper Batillaria attramentaria.</title>
        <authorList>
            <person name="Patra A.K."/>
            <person name="Ho P.T."/>
            <person name="Jun S."/>
            <person name="Lee S.J."/>
            <person name="Kim Y."/>
            <person name="Won Y.J."/>
        </authorList>
    </citation>
    <scope>NUCLEOTIDE SEQUENCE [LARGE SCALE GENOMIC DNA]</scope>
    <source>
        <strain evidence="9">Wonlab-2016</strain>
    </source>
</reference>
<comment type="caution">
    <text evidence="9">The sequence shown here is derived from an EMBL/GenBank/DDBJ whole genome shotgun (WGS) entry which is preliminary data.</text>
</comment>
<dbReference type="PANTHER" id="PTHR11552">
    <property type="entry name" value="GLUCOSE-METHANOL-CHOLINE GMC OXIDOREDUCTASE"/>
    <property type="match status" value="1"/>
</dbReference>
<feature type="domain" description="Glucose-methanol-choline oxidoreductase N-terminal" evidence="7">
    <location>
        <begin position="335"/>
        <end position="422"/>
    </location>
</feature>
<feature type="chain" id="PRO_5044751325" evidence="6">
    <location>
        <begin position="23"/>
        <end position="699"/>
    </location>
</feature>
<keyword evidence="10" id="KW-1185">Reference proteome</keyword>
<keyword evidence="3" id="KW-0285">Flavoprotein</keyword>
<dbReference type="Pfam" id="PF05199">
    <property type="entry name" value="GMC_oxred_C"/>
    <property type="match status" value="1"/>
</dbReference>
<feature type="domain" description="Glucose-methanol-choline oxidoreductase C-terminal" evidence="8">
    <location>
        <begin position="546"/>
        <end position="689"/>
    </location>
</feature>
<dbReference type="PANTHER" id="PTHR11552:SF147">
    <property type="entry name" value="CHOLINE DEHYDROGENASE, MITOCHONDRIAL"/>
    <property type="match status" value="1"/>
</dbReference>
<comment type="cofactor">
    <cofactor evidence="1">
        <name>FAD</name>
        <dbReference type="ChEBI" id="CHEBI:57692"/>
    </cofactor>
</comment>
<evidence type="ECO:0000313" key="9">
    <source>
        <dbReference type="EMBL" id="KAK7500392.1"/>
    </source>
</evidence>
<evidence type="ECO:0000313" key="10">
    <source>
        <dbReference type="Proteomes" id="UP001519460"/>
    </source>
</evidence>
<evidence type="ECO:0000256" key="2">
    <source>
        <dbReference type="ARBA" id="ARBA00010790"/>
    </source>
</evidence>
<evidence type="ECO:0000256" key="4">
    <source>
        <dbReference type="ARBA" id="ARBA00022827"/>
    </source>
</evidence>